<evidence type="ECO:0000313" key="3">
    <source>
        <dbReference type="Proteomes" id="UP000605568"/>
    </source>
</evidence>
<dbReference type="InterPro" id="IPR002589">
    <property type="entry name" value="Macro_dom"/>
</dbReference>
<dbReference type="EMBL" id="BNAR01000001">
    <property type="protein sequence ID" value="GHH30170.1"/>
    <property type="molecule type" value="Genomic_DNA"/>
</dbReference>
<dbReference type="Gene3D" id="3.40.220.10">
    <property type="entry name" value="Leucine Aminopeptidase, subunit E, domain 1"/>
    <property type="match status" value="1"/>
</dbReference>
<organism evidence="2 3">
    <name type="scientific">Lentzea cavernae</name>
    <dbReference type="NCBI Taxonomy" id="2020703"/>
    <lineage>
        <taxon>Bacteria</taxon>
        <taxon>Bacillati</taxon>
        <taxon>Actinomycetota</taxon>
        <taxon>Actinomycetes</taxon>
        <taxon>Pseudonocardiales</taxon>
        <taxon>Pseudonocardiaceae</taxon>
        <taxon>Lentzea</taxon>
    </lineage>
</organism>
<dbReference type="PANTHER" id="PTHR11106">
    <property type="entry name" value="GANGLIOSIDE INDUCED DIFFERENTIATION ASSOCIATED PROTEIN 2-RELATED"/>
    <property type="match status" value="1"/>
</dbReference>
<evidence type="ECO:0000313" key="2">
    <source>
        <dbReference type="EMBL" id="GHH30170.1"/>
    </source>
</evidence>
<dbReference type="PROSITE" id="PS51154">
    <property type="entry name" value="MACRO"/>
    <property type="match status" value="1"/>
</dbReference>
<protein>
    <recommendedName>
        <fullName evidence="1">Macro domain-containing protein</fullName>
    </recommendedName>
</protein>
<evidence type="ECO:0000259" key="1">
    <source>
        <dbReference type="PROSITE" id="PS51154"/>
    </source>
</evidence>
<feature type="domain" description="Macro" evidence="1">
    <location>
        <begin position="1"/>
        <end position="100"/>
    </location>
</feature>
<dbReference type="Pfam" id="PF01661">
    <property type="entry name" value="Macro"/>
    <property type="match status" value="1"/>
</dbReference>
<dbReference type="SUPFAM" id="SSF52949">
    <property type="entry name" value="Macro domain-like"/>
    <property type="match status" value="1"/>
</dbReference>
<name>A0ABQ3M079_9PSEU</name>
<proteinExistence type="predicted"/>
<dbReference type="InterPro" id="IPR043472">
    <property type="entry name" value="Macro_dom-like"/>
</dbReference>
<sequence>MGGASRVATILNLVSSADRAVWLATEDRSTLLADCYRKSLRVAAELGAQTIAFPAISTGIYRWLVEDAARIAHEAVEDASAGVIRFVLFDQRAYDAFVRP</sequence>
<dbReference type="PANTHER" id="PTHR11106:SF27">
    <property type="entry name" value="MACRO DOMAIN-CONTAINING PROTEIN"/>
    <property type="match status" value="1"/>
</dbReference>
<comment type="caution">
    <text evidence="2">The sequence shown here is derived from an EMBL/GenBank/DDBJ whole genome shotgun (WGS) entry which is preliminary data.</text>
</comment>
<dbReference type="Proteomes" id="UP000605568">
    <property type="component" value="Unassembled WGS sequence"/>
</dbReference>
<gene>
    <name evidence="2" type="ORF">GCM10017774_07380</name>
</gene>
<keyword evidence="3" id="KW-1185">Reference proteome</keyword>
<accession>A0ABQ3M079</accession>
<reference evidence="3" key="1">
    <citation type="journal article" date="2019" name="Int. J. Syst. Evol. Microbiol.">
        <title>The Global Catalogue of Microorganisms (GCM) 10K type strain sequencing project: providing services to taxonomists for standard genome sequencing and annotation.</title>
        <authorList>
            <consortium name="The Broad Institute Genomics Platform"/>
            <consortium name="The Broad Institute Genome Sequencing Center for Infectious Disease"/>
            <person name="Wu L."/>
            <person name="Ma J."/>
        </authorList>
    </citation>
    <scope>NUCLEOTIDE SEQUENCE [LARGE SCALE GENOMIC DNA]</scope>
    <source>
        <strain evidence="3">CGMCC 4.7367</strain>
    </source>
</reference>